<sequence length="59" mass="6747">MALLESLLLKYCVVNVGLNCEPKLMFRTAFVLMEIFGCMLAFTNTQAKPQEPFVILNYE</sequence>
<dbReference type="EMBL" id="JAOYFB010000037">
    <property type="protein sequence ID" value="KAK4024709.1"/>
    <property type="molecule type" value="Genomic_DNA"/>
</dbReference>
<keyword evidence="2" id="KW-1185">Reference proteome</keyword>
<protein>
    <submittedName>
        <fullName evidence="1">Uncharacterized protein</fullName>
    </submittedName>
</protein>
<gene>
    <name evidence="1" type="ORF">OUZ56_010131</name>
</gene>
<evidence type="ECO:0000313" key="1">
    <source>
        <dbReference type="EMBL" id="KAK4024709.1"/>
    </source>
</evidence>
<name>A0ABR0AHV4_9CRUS</name>
<comment type="caution">
    <text evidence="1">The sequence shown here is derived from an EMBL/GenBank/DDBJ whole genome shotgun (WGS) entry which is preliminary data.</text>
</comment>
<evidence type="ECO:0000313" key="2">
    <source>
        <dbReference type="Proteomes" id="UP001234178"/>
    </source>
</evidence>
<organism evidence="1 2">
    <name type="scientific">Daphnia magna</name>
    <dbReference type="NCBI Taxonomy" id="35525"/>
    <lineage>
        <taxon>Eukaryota</taxon>
        <taxon>Metazoa</taxon>
        <taxon>Ecdysozoa</taxon>
        <taxon>Arthropoda</taxon>
        <taxon>Crustacea</taxon>
        <taxon>Branchiopoda</taxon>
        <taxon>Diplostraca</taxon>
        <taxon>Cladocera</taxon>
        <taxon>Anomopoda</taxon>
        <taxon>Daphniidae</taxon>
        <taxon>Daphnia</taxon>
    </lineage>
</organism>
<dbReference type="Proteomes" id="UP001234178">
    <property type="component" value="Unassembled WGS sequence"/>
</dbReference>
<proteinExistence type="predicted"/>
<reference evidence="1 2" key="1">
    <citation type="journal article" date="2023" name="Nucleic Acids Res.">
        <title>The hologenome of Daphnia magna reveals possible DNA methylation and microbiome-mediated evolution of the host genome.</title>
        <authorList>
            <person name="Chaturvedi A."/>
            <person name="Li X."/>
            <person name="Dhandapani V."/>
            <person name="Marshall H."/>
            <person name="Kissane S."/>
            <person name="Cuenca-Cambronero M."/>
            <person name="Asole G."/>
            <person name="Calvet F."/>
            <person name="Ruiz-Romero M."/>
            <person name="Marangio P."/>
            <person name="Guigo R."/>
            <person name="Rago D."/>
            <person name="Mirbahai L."/>
            <person name="Eastwood N."/>
            <person name="Colbourne J.K."/>
            <person name="Zhou J."/>
            <person name="Mallon E."/>
            <person name="Orsini L."/>
        </authorList>
    </citation>
    <scope>NUCLEOTIDE SEQUENCE [LARGE SCALE GENOMIC DNA]</scope>
    <source>
        <strain evidence="1">LRV0_1</strain>
    </source>
</reference>
<accession>A0ABR0AHV4</accession>